<comment type="caution">
    <text evidence="1">The sequence shown here is derived from an EMBL/GenBank/DDBJ whole genome shotgun (WGS) entry which is preliminary data.</text>
</comment>
<name>A0AC60PEF4_IXOPE</name>
<gene>
    <name evidence="1" type="ORF">HPB47_004947</name>
</gene>
<dbReference type="Proteomes" id="UP000805193">
    <property type="component" value="Unassembled WGS sequence"/>
</dbReference>
<keyword evidence="2" id="KW-1185">Reference proteome</keyword>
<organism evidence="1 2">
    <name type="scientific">Ixodes persulcatus</name>
    <name type="common">Taiga tick</name>
    <dbReference type="NCBI Taxonomy" id="34615"/>
    <lineage>
        <taxon>Eukaryota</taxon>
        <taxon>Metazoa</taxon>
        <taxon>Ecdysozoa</taxon>
        <taxon>Arthropoda</taxon>
        <taxon>Chelicerata</taxon>
        <taxon>Arachnida</taxon>
        <taxon>Acari</taxon>
        <taxon>Parasitiformes</taxon>
        <taxon>Ixodida</taxon>
        <taxon>Ixodoidea</taxon>
        <taxon>Ixodidae</taxon>
        <taxon>Ixodinae</taxon>
        <taxon>Ixodes</taxon>
    </lineage>
</organism>
<protein>
    <submittedName>
        <fullName evidence="1">Uncharacterized protein</fullName>
    </submittedName>
</protein>
<dbReference type="EMBL" id="JABSTQ010010744">
    <property type="protein sequence ID" value="KAG0418308.1"/>
    <property type="molecule type" value="Genomic_DNA"/>
</dbReference>
<sequence length="326" mass="35627">MAVTTAAALAAKHKRDKFLVDLVRLGVAAPARRDSADVQPVQRRVDGASHVVRARLFWPSPPASLAREQTPLAPLGCCGCHAGPAEVKGTLRSSWNQSGGCDPVSSEFSRPVVVMSVVLYCCEPSAPCRVVRMVAKHIGLPLTLKEVNIPAGDTKKEDFLKLNPAHTVPTMVDGSLVLFESRAIVTYLVDKYAAGSPLYPQDIEKRAVINNLLMFDIGTLYKTMSAYFYPVLLFKKEYDPAAEAPMTDALQVLGKLLSDKPYLTGSDISLADIVVAGTLSFVDVAAYSLDAHPKVRDYYSALKKDLPYYAEVNDKGIEMFRKYSQK</sequence>
<proteinExistence type="predicted"/>
<reference evidence="1 2" key="1">
    <citation type="journal article" date="2020" name="Cell">
        <title>Large-Scale Comparative Analyses of Tick Genomes Elucidate Their Genetic Diversity and Vector Capacities.</title>
        <authorList>
            <consortium name="Tick Genome and Microbiome Consortium (TIGMIC)"/>
            <person name="Jia N."/>
            <person name="Wang J."/>
            <person name="Shi W."/>
            <person name="Du L."/>
            <person name="Sun Y."/>
            <person name="Zhan W."/>
            <person name="Jiang J.F."/>
            <person name="Wang Q."/>
            <person name="Zhang B."/>
            <person name="Ji P."/>
            <person name="Bell-Sakyi L."/>
            <person name="Cui X.M."/>
            <person name="Yuan T.T."/>
            <person name="Jiang B.G."/>
            <person name="Yang W.F."/>
            <person name="Lam T.T."/>
            <person name="Chang Q.C."/>
            <person name="Ding S.J."/>
            <person name="Wang X.J."/>
            <person name="Zhu J.G."/>
            <person name="Ruan X.D."/>
            <person name="Zhao L."/>
            <person name="Wei J.T."/>
            <person name="Ye R.Z."/>
            <person name="Que T.C."/>
            <person name="Du C.H."/>
            <person name="Zhou Y.H."/>
            <person name="Cheng J.X."/>
            <person name="Dai P.F."/>
            <person name="Guo W.B."/>
            <person name="Han X.H."/>
            <person name="Huang E.J."/>
            <person name="Li L.F."/>
            <person name="Wei W."/>
            <person name="Gao Y.C."/>
            <person name="Liu J.Z."/>
            <person name="Shao H.Z."/>
            <person name="Wang X."/>
            <person name="Wang C.C."/>
            <person name="Yang T.C."/>
            <person name="Huo Q.B."/>
            <person name="Li W."/>
            <person name="Chen H.Y."/>
            <person name="Chen S.E."/>
            <person name="Zhou L.G."/>
            <person name="Ni X.B."/>
            <person name="Tian J.H."/>
            <person name="Sheng Y."/>
            <person name="Liu T."/>
            <person name="Pan Y.S."/>
            <person name="Xia L.Y."/>
            <person name="Li J."/>
            <person name="Zhao F."/>
            <person name="Cao W.C."/>
        </authorList>
    </citation>
    <scope>NUCLEOTIDE SEQUENCE [LARGE SCALE GENOMIC DNA]</scope>
    <source>
        <strain evidence="1">Iper-2018</strain>
    </source>
</reference>
<evidence type="ECO:0000313" key="1">
    <source>
        <dbReference type="EMBL" id="KAG0418308.1"/>
    </source>
</evidence>
<evidence type="ECO:0000313" key="2">
    <source>
        <dbReference type="Proteomes" id="UP000805193"/>
    </source>
</evidence>
<accession>A0AC60PEF4</accession>